<organism evidence="1 2">
    <name type="scientific">Panagrolaimus sp. JU765</name>
    <dbReference type="NCBI Taxonomy" id="591449"/>
    <lineage>
        <taxon>Eukaryota</taxon>
        <taxon>Metazoa</taxon>
        <taxon>Ecdysozoa</taxon>
        <taxon>Nematoda</taxon>
        <taxon>Chromadorea</taxon>
        <taxon>Rhabditida</taxon>
        <taxon>Tylenchina</taxon>
        <taxon>Panagrolaimomorpha</taxon>
        <taxon>Panagrolaimoidea</taxon>
        <taxon>Panagrolaimidae</taxon>
        <taxon>Panagrolaimus</taxon>
    </lineage>
</organism>
<reference evidence="2" key="1">
    <citation type="submission" date="2022-11" db="UniProtKB">
        <authorList>
            <consortium name="WormBaseParasite"/>
        </authorList>
    </citation>
    <scope>IDENTIFICATION</scope>
</reference>
<sequence>MKFPELFLITLLIGLTGGYKILYYIPRFGKSHVNFSGKIVDILAAAGHDVVVYQPIVDETMKVTGSHEKSVRYYFKAKNESLKVDGTLQSQQELVWKNEGLKKMKEIMDEMYILKYAVCKDVIHDEENLSKLKAENFDLGISELFESCGFGIFELLGIKKIVATHSGGLNTGFSRILGIPSPILGIPSPFSFLPSIMAHFPQEMTFFQRVQNYIFSLIEIPLFDGLLINSVNEAMKEKIPNFDVRLIIRETAMIFVNSDELVDYTTPSTPKLVSIGGLGHVKPKPLAPEYQAIFDSSKKGVIFFSFGSVVQASSMPENIKNAFLEAFEEFPDINFIWKYEKDEHEIAKNLKNVFTAKWLPQNEILEHEKLLAFISHGGMNSVTEAATKGVPMICIPVFGDQPHNAQMMKDRGVGVIVQKDNITKKSIVAAINEILSNPNFKQNAKRLSRMVKAKPMTAEERVVKFTEFAAEFGDSGAFQSEGRHLSYFQLHSLDVIAFLIAIISFASFSTLLIVFCLLRKLCNKFITSSHPKQD</sequence>
<evidence type="ECO:0000313" key="1">
    <source>
        <dbReference type="Proteomes" id="UP000887576"/>
    </source>
</evidence>
<protein>
    <submittedName>
        <fullName evidence="2">UDP-glucuronosyltransferase</fullName>
    </submittedName>
</protein>
<dbReference type="Proteomes" id="UP000887576">
    <property type="component" value="Unplaced"/>
</dbReference>
<name>A0AC34QFZ1_9BILA</name>
<evidence type="ECO:0000313" key="2">
    <source>
        <dbReference type="WBParaSite" id="JU765_v2.g16024.t1"/>
    </source>
</evidence>
<proteinExistence type="predicted"/>
<accession>A0AC34QFZ1</accession>
<dbReference type="WBParaSite" id="JU765_v2.g16024.t1">
    <property type="protein sequence ID" value="JU765_v2.g16024.t1"/>
    <property type="gene ID" value="JU765_v2.g16024"/>
</dbReference>